<organism evidence="4 5">
    <name type="scientific">Callithrix jacchus</name>
    <name type="common">White-tufted-ear marmoset</name>
    <name type="synonym">Simia Jacchus</name>
    <dbReference type="NCBI Taxonomy" id="9483"/>
    <lineage>
        <taxon>Eukaryota</taxon>
        <taxon>Metazoa</taxon>
        <taxon>Chordata</taxon>
        <taxon>Craniata</taxon>
        <taxon>Vertebrata</taxon>
        <taxon>Euteleostomi</taxon>
        <taxon>Mammalia</taxon>
        <taxon>Eutheria</taxon>
        <taxon>Euarchontoglires</taxon>
        <taxon>Primates</taxon>
        <taxon>Haplorrhini</taxon>
        <taxon>Platyrrhini</taxon>
        <taxon>Cebidae</taxon>
        <taxon>Callitrichinae</taxon>
        <taxon>Callithrix</taxon>
        <taxon>Callithrix</taxon>
    </lineage>
</organism>
<name>A0A8I3WSS1_CALJA</name>
<reference evidence="4" key="2">
    <citation type="submission" date="2025-08" db="UniProtKB">
        <authorList>
            <consortium name="Ensembl"/>
        </authorList>
    </citation>
    <scope>IDENTIFICATION</scope>
</reference>
<evidence type="ECO:0000259" key="3">
    <source>
        <dbReference type="PROSITE" id="PS50102"/>
    </source>
</evidence>
<dbReference type="Gene3D" id="3.30.70.330">
    <property type="match status" value="2"/>
</dbReference>
<evidence type="ECO:0000256" key="1">
    <source>
        <dbReference type="ARBA" id="ARBA00022884"/>
    </source>
</evidence>
<dbReference type="InterPro" id="IPR050374">
    <property type="entry name" value="RRT5_SRSF_SR"/>
</dbReference>
<dbReference type="CDD" id="cd12598">
    <property type="entry name" value="RRM1_SRSF9"/>
    <property type="match status" value="1"/>
</dbReference>
<dbReference type="PANTHER" id="PTHR23003">
    <property type="entry name" value="RNA RECOGNITION MOTIF RRM DOMAIN CONTAINING PROTEIN"/>
    <property type="match status" value="1"/>
</dbReference>
<dbReference type="AlphaFoldDB" id="A0A8I3WSS1"/>
<accession>A0A8I3WSS1</accession>
<dbReference type="Ensembl" id="ENSCJAT00000142865.1">
    <property type="protein sequence ID" value="ENSCJAP00000080869.1"/>
    <property type="gene ID" value="ENSCJAG00000001187.4"/>
</dbReference>
<dbReference type="PROSITE" id="PS50102">
    <property type="entry name" value="RRM"/>
    <property type="match status" value="1"/>
</dbReference>
<dbReference type="Proteomes" id="UP000008225">
    <property type="component" value="Chromosome 9"/>
</dbReference>
<evidence type="ECO:0000256" key="2">
    <source>
        <dbReference type="PROSITE-ProRule" id="PRU00176"/>
    </source>
</evidence>
<protein>
    <submittedName>
        <fullName evidence="4">Serine and arginine rich splicing factor 9</fullName>
    </submittedName>
</protein>
<dbReference type="GO" id="GO:0048025">
    <property type="term" value="P:negative regulation of mRNA splicing, via spliceosome"/>
    <property type="evidence" value="ECO:0007669"/>
    <property type="project" value="Ensembl"/>
</dbReference>
<dbReference type="GO" id="GO:0005730">
    <property type="term" value="C:nucleolus"/>
    <property type="evidence" value="ECO:0007669"/>
    <property type="project" value="Ensembl"/>
</dbReference>
<dbReference type="GeneTree" id="ENSGT00940000156839"/>
<reference evidence="4 5" key="1">
    <citation type="submission" date="2009-03" db="EMBL/GenBank/DDBJ databases">
        <authorList>
            <person name="Warren W."/>
            <person name="Ye L."/>
            <person name="Minx P."/>
            <person name="Worley K."/>
            <person name="Gibbs R."/>
            <person name="Wilson R.K."/>
        </authorList>
    </citation>
    <scope>NUCLEOTIDE SEQUENCE [LARGE SCALE GENOMIC DNA]</scope>
</reference>
<dbReference type="SUPFAM" id="SSF54928">
    <property type="entry name" value="RNA-binding domain, RBD"/>
    <property type="match status" value="1"/>
</dbReference>
<gene>
    <name evidence="4" type="primary">SRSF9</name>
</gene>
<dbReference type="GO" id="GO:0005737">
    <property type="term" value="C:cytoplasm"/>
    <property type="evidence" value="ECO:0007669"/>
    <property type="project" value="TreeGrafter"/>
</dbReference>
<dbReference type="InterPro" id="IPR000504">
    <property type="entry name" value="RRM_dom"/>
</dbReference>
<keyword evidence="1 2" id="KW-0694">RNA-binding</keyword>
<dbReference type="InterPro" id="IPR012677">
    <property type="entry name" value="Nucleotide-bd_a/b_plait_sf"/>
</dbReference>
<proteinExistence type="predicted"/>
<dbReference type="GO" id="GO:0019904">
    <property type="term" value="F:protein domain specific binding"/>
    <property type="evidence" value="ECO:0007669"/>
    <property type="project" value="Ensembl"/>
</dbReference>
<dbReference type="GO" id="GO:0003729">
    <property type="term" value="F:mRNA binding"/>
    <property type="evidence" value="ECO:0007669"/>
    <property type="project" value="TreeGrafter"/>
</dbReference>
<dbReference type="GO" id="GO:0005654">
    <property type="term" value="C:nucleoplasm"/>
    <property type="evidence" value="ECO:0007669"/>
    <property type="project" value="Ensembl"/>
</dbReference>
<reference evidence="4" key="3">
    <citation type="submission" date="2025-09" db="UniProtKB">
        <authorList>
            <consortium name="Ensembl"/>
        </authorList>
    </citation>
    <scope>IDENTIFICATION</scope>
</reference>
<dbReference type="SMART" id="SM00360">
    <property type="entry name" value="RRM"/>
    <property type="match status" value="1"/>
</dbReference>
<dbReference type="InterPro" id="IPR034503">
    <property type="entry name" value="SRSF9_RRM1"/>
</dbReference>
<dbReference type="InterPro" id="IPR035979">
    <property type="entry name" value="RBD_domain_sf"/>
</dbReference>
<keyword evidence="5" id="KW-1185">Reference proteome</keyword>
<dbReference type="PANTHER" id="PTHR23003:SF65">
    <property type="entry name" value="RRM DOMAIN-CONTAINING PROTEIN"/>
    <property type="match status" value="1"/>
</dbReference>
<sequence length="222" mass="25140">MSGWADERGGEGDGRIYVGDLPTDVREKDLEDLFYKYGRIREIELKNRHGLVPFAFVRFEDPRDAEDAIYGRNGYDYGQCRLRVEFPRTYGGRGGWPRGGRNGPPTRRSDFRVLVSGLPPSGSWQDLKDHMREAGMSVMPMCRRMEWGWLSISEKKTWNMPCVNWMIPNSALMRVKLPTSEFILREAPAMATHGLGLGQGAVTLHTKAGVPHTTSLLQALLR</sequence>
<dbReference type="Pfam" id="PF00076">
    <property type="entry name" value="RRM_1"/>
    <property type="match status" value="1"/>
</dbReference>
<evidence type="ECO:0000313" key="4">
    <source>
        <dbReference type="Ensembl" id="ENSCJAP00000080869.1"/>
    </source>
</evidence>
<evidence type="ECO:0000313" key="5">
    <source>
        <dbReference type="Proteomes" id="UP000008225"/>
    </source>
</evidence>
<dbReference type="FunFam" id="3.30.70.330:FF:000345">
    <property type="entry name" value="Serine/arginine-rich splicing factor 9"/>
    <property type="match status" value="1"/>
</dbReference>
<feature type="domain" description="RRM" evidence="3">
    <location>
        <begin position="14"/>
        <end position="89"/>
    </location>
</feature>